<reference evidence="2" key="1">
    <citation type="submission" date="2022-07" db="EMBL/GenBank/DDBJ databases">
        <title>Chromosome-level genome of Muraenolepis orangiensis.</title>
        <authorList>
            <person name="Kim J."/>
        </authorList>
    </citation>
    <scope>NUCLEOTIDE SEQUENCE</scope>
    <source>
        <strain evidence="2">KU_S4_2022</strain>
        <tissue evidence="2">Muscle</tissue>
    </source>
</reference>
<evidence type="ECO:0000313" key="3">
    <source>
        <dbReference type="Proteomes" id="UP001148018"/>
    </source>
</evidence>
<organism evidence="2 3">
    <name type="scientific">Muraenolepis orangiensis</name>
    <name type="common">Patagonian moray cod</name>
    <dbReference type="NCBI Taxonomy" id="630683"/>
    <lineage>
        <taxon>Eukaryota</taxon>
        <taxon>Metazoa</taxon>
        <taxon>Chordata</taxon>
        <taxon>Craniata</taxon>
        <taxon>Vertebrata</taxon>
        <taxon>Euteleostomi</taxon>
        <taxon>Actinopterygii</taxon>
        <taxon>Neopterygii</taxon>
        <taxon>Teleostei</taxon>
        <taxon>Neoteleostei</taxon>
        <taxon>Acanthomorphata</taxon>
        <taxon>Zeiogadaria</taxon>
        <taxon>Gadariae</taxon>
        <taxon>Gadiformes</taxon>
        <taxon>Muraenolepidoidei</taxon>
        <taxon>Muraenolepididae</taxon>
        <taxon>Muraenolepis</taxon>
    </lineage>
</organism>
<evidence type="ECO:0000256" key="1">
    <source>
        <dbReference type="SAM" id="MobiDB-lite"/>
    </source>
</evidence>
<dbReference type="EMBL" id="JANIIK010000116">
    <property type="protein sequence ID" value="KAJ3587598.1"/>
    <property type="molecule type" value="Genomic_DNA"/>
</dbReference>
<accession>A0A9Q0DHD4</accession>
<dbReference type="AlphaFoldDB" id="A0A9Q0DHD4"/>
<name>A0A9Q0DHD4_9TELE</name>
<gene>
    <name evidence="2" type="ORF">NHX12_011195</name>
</gene>
<proteinExistence type="predicted"/>
<protein>
    <submittedName>
        <fullName evidence="2">Uncharacterized protein</fullName>
    </submittedName>
</protein>
<keyword evidence="3" id="KW-1185">Reference proteome</keyword>
<feature type="region of interest" description="Disordered" evidence="1">
    <location>
        <begin position="1"/>
        <end position="47"/>
    </location>
</feature>
<comment type="caution">
    <text evidence="2">The sequence shown here is derived from an EMBL/GenBank/DDBJ whole genome shotgun (WGS) entry which is preliminary data.</text>
</comment>
<feature type="compositionally biased region" description="Basic and acidic residues" evidence="1">
    <location>
        <begin position="17"/>
        <end position="26"/>
    </location>
</feature>
<dbReference type="Proteomes" id="UP001148018">
    <property type="component" value="Unassembled WGS sequence"/>
</dbReference>
<feature type="compositionally biased region" description="Polar residues" evidence="1">
    <location>
        <begin position="77"/>
        <end position="88"/>
    </location>
</feature>
<feature type="region of interest" description="Disordered" evidence="1">
    <location>
        <begin position="77"/>
        <end position="96"/>
    </location>
</feature>
<sequence length="96" mass="10060">MERGRRHLEAKHLGVHMSEKPTREGGGRTADVSMGTPSSPAGTASAPLELSSVPSECQWCYPGFFLAVLLAHGTSTSSAYRGNQTSARGSMLVGVV</sequence>
<evidence type="ECO:0000313" key="2">
    <source>
        <dbReference type="EMBL" id="KAJ3587598.1"/>
    </source>
</evidence>